<comment type="caution">
    <text evidence="1">The sequence shown here is derived from an EMBL/GenBank/DDBJ whole genome shotgun (WGS) entry which is preliminary data.</text>
</comment>
<gene>
    <name evidence="1" type="ORF">DHV22_16575</name>
</gene>
<accession>A0A3D6BW44</accession>
<proteinExistence type="predicted"/>
<evidence type="ECO:0000313" key="1">
    <source>
        <dbReference type="EMBL" id="HCY83094.1"/>
    </source>
</evidence>
<dbReference type="Proteomes" id="UP000263268">
    <property type="component" value="Unassembled WGS sequence"/>
</dbReference>
<evidence type="ECO:0000313" key="2">
    <source>
        <dbReference type="Proteomes" id="UP000263268"/>
    </source>
</evidence>
<name>A0A3D6BW44_9FLAO</name>
<organism evidence="1 2">
    <name type="scientific">Xanthomarina gelatinilytica</name>
    <dbReference type="NCBI Taxonomy" id="1137281"/>
    <lineage>
        <taxon>Bacteria</taxon>
        <taxon>Pseudomonadati</taxon>
        <taxon>Bacteroidota</taxon>
        <taxon>Flavobacteriia</taxon>
        <taxon>Flavobacteriales</taxon>
        <taxon>Flavobacteriaceae</taxon>
        <taxon>Xanthomarina</taxon>
    </lineage>
</organism>
<dbReference type="AlphaFoldDB" id="A0A3D6BW44"/>
<protein>
    <submittedName>
        <fullName evidence="1">Uncharacterized protein</fullName>
    </submittedName>
</protein>
<sequence>MNINEEILIVLLVKEPPIGTWCFGMEGSCFKVVDRGEWYLLASDVDKPSEKKRCLVKSFVSIIK</sequence>
<dbReference type="EMBL" id="DPRK01000268">
    <property type="protein sequence ID" value="HCY83094.1"/>
    <property type="molecule type" value="Genomic_DNA"/>
</dbReference>
<reference evidence="1 2" key="1">
    <citation type="journal article" date="2018" name="Nat. Biotechnol.">
        <title>A standardized bacterial taxonomy based on genome phylogeny substantially revises the tree of life.</title>
        <authorList>
            <person name="Parks D.H."/>
            <person name="Chuvochina M."/>
            <person name="Waite D.W."/>
            <person name="Rinke C."/>
            <person name="Skarshewski A."/>
            <person name="Chaumeil P.A."/>
            <person name="Hugenholtz P."/>
        </authorList>
    </citation>
    <scope>NUCLEOTIDE SEQUENCE [LARGE SCALE GENOMIC DNA]</scope>
    <source>
        <strain evidence="1">UBA10227</strain>
    </source>
</reference>